<keyword evidence="3" id="KW-1185">Reference proteome</keyword>
<keyword evidence="1" id="KW-0472">Membrane</keyword>
<evidence type="ECO:0000313" key="2">
    <source>
        <dbReference type="EMBL" id="MFD2627424.1"/>
    </source>
</evidence>
<evidence type="ECO:0000256" key="1">
    <source>
        <dbReference type="SAM" id="Phobius"/>
    </source>
</evidence>
<dbReference type="EMBL" id="JBHUMX010000002">
    <property type="protein sequence ID" value="MFD2627424.1"/>
    <property type="molecule type" value="Genomic_DNA"/>
</dbReference>
<feature type="transmembrane region" description="Helical" evidence="1">
    <location>
        <begin position="134"/>
        <end position="156"/>
    </location>
</feature>
<feature type="transmembrane region" description="Helical" evidence="1">
    <location>
        <begin position="105"/>
        <end position="128"/>
    </location>
</feature>
<reference evidence="3" key="1">
    <citation type="journal article" date="2019" name="Int. J. Syst. Evol. Microbiol.">
        <title>The Global Catalogue of Microorganisms (GCM) 10K type strain sequencing project: providing services to taxonomists for standard genome sequencing and annotation.</title>
        <authorList>
            <consortium name="The Broad Institute Genomics Platform"/>
            <consortium name="The Broad Institute Genome Sequencing Center for Infectious Disease"/>
            <person name="Wu L."/>
            <person name="Ma J."/>
        </authorList>
    </citation>
    <scope>NUCLEOTIDE SEQUENCE [LARGE SCALE GENOMIC DNA]</scope>
    <source>
        <strain evidence="3">TISTR 1858</strain>
    </source>
</reference>
<feature type="transmembrane region" description="Helical" evidence="1">
    <location>
        <begin position="163"/>
        <end position="187"/>
    </location>
</feature>
<keyword evidence="1" id="KW-0812">Transmembrane</keyword>
<dbReference type="RefSeq" id="WP_379560058.1">
    <property type="nucleotide sequence ID" value="NZ_JBHUMX010000002.1"/>
</dbReference>
<dbReference type="Proteomes" id="UP001597451">
    <property type="component" value="Unassembled WGS sequence"/>
</dbReference>
<comment type="caution">
    <text evidence="2">The sequence shown here is derived from an EMBL/GenBank/DDBJ whole genome shotgun (WGS) entry which is preliminary data.</text>
</comment>
<dbReference type="Pfam" id="PF12679">
    <property type="entry name" value="ABC2_membrane_2"/>
    <property type="match status" value="1"/>
</dbReference>
<proteinExistence type="predicted"/>
<feature type="transmembrane region" description="Helical" evidence="1">
    <location>
        <begin position="207"/>
        <end position="227"/>
    </location>
</feature>
<gene>
    <name evidence="2" type="ORF">ACFSUN_01300</name>
</gene>
<feature type="transmembrane region" description="Helical" evidence="1">
    <location>
        <begin position="53"/>
        <end position="74"/>
    </location>
</feature>
<feature type="transmembrane region" description="Helical" evidence="1">
    <location>
        <begin position="16"/>
        <end position="33"/>
    </location>
</feature>
<evidence type="ECO:0000313" key="3">
    <source>
        <dbReference type="Proteomes" id="UP001597451"/>
    </source>
</evidence>
<keyword evidence="1" id="KW-1133">Transmembrane helix</keyword>
<sequence>MLAICKREFIESFKGFKSIIVIAIFLVTAYYSADFSNFLLSLDADFTSEEEQILHTFGIAALIMVFGMLFVMGLSHDTVNREVHERTIRFLVTRTSRSSIIIGKFLGIALFWVVCLLASFLIITIFVHEFDVTTFLQSTSLAIYYSAVTVLVSVLIKKPGFTMFLSVVVGIAFPIFNGWVTYTSNAWFSWMKYFLPFYYLDDLSLNYKLFVVLLLAGVLVMIALLVFRRREC</sequence>
<accession>A0ABW5PVU0</accession>
<name>A0ABW5PVU0_9BACI</name>
<dbReference type="PANTHER" id="PTHR43471">
    <property type="entry name" value="ABC TRANSPORTER PERMEASE"/>
    <property type="match status" value="1"/>
</dbReference>
<organism evidence="2 3">
    <name type="scientific">Oceanobacillus kapialis</name>
    <dbReference type="NCBI Taxonomy" id="481353"/>
    <lineage>
        <taxon>Bacteria</taxon>
        <taxon>Bacillati</taxon>
        <taxon>Bacillota</taxon>
        <taxon>Bacilli</taxon>
        <taxon>Bacillales</taxon>
        <taxon>Bacillaceae</taxon>
        <taxon>Oceanobacillus</taxon>
    </lineage>
</organism>
<protein>
    <submittedName>
        <fullName evidence="2">ABC transporter permease</fullName>
    </submittedName>
</protein>